<evidence type="ECO:0000256" key="5">
    <source>
        <dbReference type="ARBA" id="ARBA00005072"/>
    </source>
</evidence>
<comment type="caution">
    <text evidence="14">The sequence shown here is derived from an EMBL/GenBank/DDBJ whole genome shotgun (WGS) entry which is preliminary data.</text>
</comment>
<gene>
    <name evidence="14" type="ORF">P24_16225</name>
</gene>
<dbReference type="EC" id="2.6.1.42" evidence="7"/>
<dbReference type="AlphaFoldDB" id="K2J335"/>
<evidence type="ECO:0000256" key="6">
    <source>
        <dbReference type="ARBA" id="ARBA00009320"/>
    </source>
</evidence>
<dbReference type="InterPro" id="IPR036038">
    <property type="entry name" value="Aminotransferase-like"/>
</dbReference>
<dbReference type="STRING" id="1207063.P24_16225"/>
<dbReference type="FunFam" id="3.20.10.10:FF:000002">
    <property type="entry name" value="D-alanine aminotransferase"/>
    <property type="match status" value="1"/>
</dbReference>
<dbReference type="Gene3D" id="3.20.10.10">
    <property type="entry name" value="D-amino Acid Aminotransferase, subunit A, domain 2"/>
    <property type="match status" value="1"/>
</dbReference>
<comment type="pathway">
    <text evidence="4">Amino-acid biosynthesis; L-valine biosynthesis; L-valine from pyruvate: step 4/4.</text>
</comment>
<evidence type="ECO:0000256" key="8">
    <source>
        <dbReference type="ARBA" id="ARBA00014472"/>
    </source>
</evidence>
<evidence type="ECO:0000256" key="2">
    <source>
        <dbReference type="ARBA" id="ARBA00003109"/>
    </source>
</evidence>
<dbReference type="RefSeq" id="WP_008945847.1">
    <property type="nucleotide sequence ID" value="NZ_AMRL01000029.1"/>
</dbReference>
<evidence type="ECO:0000256" key="3">
    <source>
        <dbReference type="ARBA" id="ARBA00004824"/>
    </source>
</evidence>
<dbReference type="GO" id="GO:0052654">
    <property type="term" value="F:L-leucine-2-oxoglutarate transaminase activity"/>
    <property type="evidence" value="ECO:0007669"/>
    <property type="project" value="RHEA"/>
</dbReference>
<dbReference type="GO" id="GO:0008652">
    <property type="term" value="P:amino acid biosynthetic process"/>
    <property type="evidence" value="ECO:0007669"/>
    <property type="project" value="UniProtKB-ARBA"/>
</dbReference>
<organism evidence="14 15">
    <name type="scientific">Oceanibaculum indicum P24</name>
    <dbReference type="NCBI Taxonomy" id="1207063"/>
    <lineage>
        <taxon>Bacteria</taxon>
        <taxon>Pseudomonadati</taxon>
        <taxon>Pseudomonadota</taxon>
        <taxon>Alphaproteobacteria</taxon>
        <taxon>Rhodospirillales</taxon>
        <taxon>Oceanibaculaceae</taxon>
        <taxon>Oceanibaculum</taxon>
    </lineage>
</organism>
<evidence type="ECO:0000256" key="13">
    <source>
        <dbReference type="ARBA" id="ARBA00049229"/>
    </source>
</evidence>
<dbReference type="Pfam" id="PF01063">
    <property type="entry name" value="Aminotran_4"/>
    <property type="match status" value="1"/>
</dbReference>
<accession>K2J335</accession>
<dbReference type="PANTHER" id="PTHR42743:SF11">
    <property type="entry name" value="AMINODEOXYCHORISMATE LYASE"/>
    <property type="match status" value="1"/>
</dbReference>
<comment type="pathway">
    <text evidence="5">Amino-acid biosynthesis; L-leucine biosynthesis; L-leucine from 3-methyl-2-oxobutanoate: step 4/4.</text>
</comment>
<dbReference type="InterPro" id="IPR043132">
    <property type="entry name" value="BCAT-like_C"/>
</dbReference>
<dbReference type="InterPro" id="IPR050571">
    <property type="entry name" value="Class-IV_PLP-Dep_Aminotrnsfr"/>
</dbReference>
<proteinExistence type="inferred from homology"/>
<keyword evidence="10" id="KW-0028">Amino-acid biosynthesis</keyword>
<comment type="similarity">
    <text evidence="6">Belongs to the class-IV pyridoxal-phosphate-dependent aminotransferase family.</text>
</comment>
<dbReference type="SUPFAM" id="SSF56752">
    <property type="entry name" value="D-aminoacid aminotransferase-like PLP-dependent enzymes"/>
    <property type="match status" value="1"/>
</dbReference>
<evidence type="ECO:0000256" key="11">
    <source>
        <dbReference type="ARBA" id="ARBA00048212"/>
    </source>
</evidence>
<keyword evidence="9" id="KW-0663">Pyridoxal phosphate</keyword>
<evidence type="ECO:0000313" key="14">
    <source>
        <dbReference type="EMBL" id="EKE69508.1"/>
    </source>
</evidence>
<evidence type="ECO:0000256" key="1">
    <source>
        <dbReference type="ARBA" id="ARBA00001933"/>
    </source>
</evidence>
<sequence>MSSLANERVAYFNGQIVPESQVLIPFRDRGFKYGDAVFDMTRTFGHRIFKLKEHVDRLYKSLAYLKIDPQMSSAEMMRISEEVLERNLHLIGKDEDYWVGQRISRGVGESFSGTQNSGPTVIVECLPLPLKNRAPLYRDGIDVIVPSVRRTPPDAMSPRAKTHNYINLILADLEARAQDAEAWAVLLDQDGNLCEGLGSNVFVVTEGRLLTPRSRFVLPGISRGHTIEAAEALGIPFAEADIDLYDAYTADEMFLTSTSLCICPVRSINGRTIGDGPRAGKVPGPVTKKLIEGYAKSVDFDFMAQYLRHLA</sequence>
<comment type="function">
    <text evidence="2">Acts on leucine, isoleucine and valine.</text>
</comment>
<reference evidence="14 15" key="1">
    <citation type="journal article" date="2012" name="J. Bacteriol.">
        <title>Genome Sequence of Oceanibaculum indicum Type Strain P24.</title>
        <authorList>
            <person name="Lai Q."/>
            <person name="Shao Z."/>
        </authorList>
    </citation>
    <scope>NUCLEOTIDE SEQUENCE [LARGE SCALE GENOMIC DNA]</scope>
    <source>
        <strain evidence="14 15">P24</strain>
    </source>
</reference>
<keyword evidence="15" id="KW-1185">Reference proteome</keyword>
<evidence type="ECO:0000256" key="9">
    <source>
        <dbReference type="ARBA" id="ARBA00022898"/>
    </source>
</evidence>
<keyword evidence="14" id="KW-0032">Aminotransferase</keyword>
<dbReference type="Proteomes" id="UP000006746">
    <property type="component" value="Unassembled WGS sequence"/>
</dbReference>
<evidence type="ECO:0000313" key="15">
    <source>
        <dbReference type="Proteomes" id="UP000006746"/>
    </source>
</evidence>
<dbReference type="InterPro" id="IPR043131">
    <property type="entry name" value="BCAT-like_N"/>
</dbReference>
<dbReference type="Gene3D" id="3.30.470.10">
    <property type="match status" value="1"/>
</dbReference>
<keyword evidence="10" id="KW-0100">Branched-chain amino acid biosynthesis</keyword>
<dbReference type="eggNOG" id="COG0115">
    <property type="taxonomic scope" value="Bacteria"/>
</dbReference>
<keyword evidence="14" id="KW-0808">Transferase</keyword>
<comment type="catalytic activity">
    <reaction evidence="12">
        <text>L-isoleucine + 2-oxoglutarate = (S)-3-methyl-2-oxopentanoate + L-glutamate</text>
        <dbReference type="Rhea" id="RHEA:24801"/>
        <dbReference type="ChEBI" id="CHEBI:16810"/>
        <dbReference type="ChEBI" id="CHEBI:29985"/>
        <dbReference type="ChEBI" id="CHEBI:35146"/>
        <dbReference type="ChEBI" id="CHEBI:58045"/>
        <dbReference type="EC" id="2.6.1.42"/>
    </reaction>
</comment>
<dbReference type="GO" id="GO:0052655">
    <property type="term" value="F:L-valine-2-oxoglutarate transaminase activity"/>
    <property type="evidence" value="ECO:0007669"/>
    <property type="project" value="RHEA"/>
</dbReference>
<comment type="cofactor">
    <cofactor evidence="1">
        <name>pyridoxal 5'-phosphate</name>
        <dbReference type="ChEBI" id="CHEBI:597326"/>
    </cofactor>
</comment>
<comment type="pathway">
    <text evidence="3">Amino-acid biosynthesis; L-isoleucine biosynthesis; L-isoleucine from 2-oxobutanoate: step 4/4.</text>
</comment>
<evidence type="ECO:0000256" key="10">
    <source>
        <dbReference type="ARBA" id="ARBA00023304"/>
    </source>
</evidence>
<evidence type="ECO:0000256" key="12">
    <source>
        <dbReference type="ARBA" id="ARBA00048798"/>
    </source>
</evidence>
<evidence type="ECO:0000256" key="7">
    <source>
        <dbReference type="ARBA" id="ARBA00013053"/>
    </source>
</evidence>
<comment type="catalytic activity">
    <reaction evidence="13">
        <text>L-leucine + 2-oxoglutarate = 4-methyl-2-oxopentanoate + L-glutamate</text>
        <dbReference type="Rhea" id="RHEA:18321"/>
        <dbReference type="ChEBI" id="CHEBI:16810"/>
        <dbReference type="ChEBI" id="CHEBI:17865"/>
        <dbReference type="ChEBI" id="CHEBI:29985"/>
        <dbReference type="ChEBI" id="CHEBI:57427"/>
        <dbReference type="EC" id="2.6.1.42"/>
    </reaction>
</comment>
<name>K2J335_9PROT</name>
<dbReference type="InterPro" id="IPR001544">
    <property type="entry name" value="Aminotrans_IV"/>
</dbReference>
<evidence type="ECO:0000256" key="4">
    <source>
        <dbReference type="ARBA" id="ARBA00004931"/>
    </source>
</evidence>
<comment type="catalytic activity">
    <reaction evidence="11">
        <text>L-valine + 2-oxoglutarate = 3-methyl-2-oxobutanoate + L-glutamate</text>
        <dbReference type="Rhea" id="RHEA:24813"/>
        <dbReference type="ChEBI" id="CHEBI:11851"/>
        <dbReference type="ChEBI" id="CHEBI:16810"/>
        <dbReference type="ChEBI" id="CHEBI:29985"/>
        <dbReference type="ChEBI" id="CHEBI:57762"/>
        <dbReference type="EC" id="2.6.1.42"/>
    </reaction>
</comment>
<protein>
    <recommendedName>
        <fullName evidence="8">Probable branched-chain-amino-acid aminotransferase</fullName>
        <ecNumber evidence="7">2.6.1.42</ecNumber>
    </recommendedName>
</protein>
<dbReference type="EMBL" id="AMRL01000029">
    <property type="protein sequence ID" value="EKE69508.1"/>
    <property type="molecule type" value="Genomic_DNA"/>
</dbReference>
<dbReference type="GO" id="GO:0009082">
    <property type="term" value="P:branched-chain amino acid biosynthetic process"/>
    <property type="evidence" value="ECO:0007669"/>
    <property type="project" value="UniProtKB-KW"/>
</dbReference>
<dbReference type="PANTHER" id="PTHR42743">
    <property type="entry name" value="AMINO-ACID AMINOTRANSFERASE"/>
    <property type="match status" value="1"/>
</dbReference>
<dbReference type="GO" id="GO:0052656">
    <property type="term" value="F:L-isoleucine-2-oxoglutarate transaminase activity"/>
    <property type="evidence" value="ECO:0007669"/>
    <property type="project" value="RHEA"/>
</dbReference>